<organism evidence="6 7">
    <name type="scientific">Rheinheimera riviphila</name>
    <dbReference type="NCBI Taxonomy" id="1834037"/>
    <lineage>
        <taxon>Bacteria</taxon>
        <taxon>Pseudomonadati</taxon>
        <taxon>Pseudomonadota</taxon>
        <taxon>Gammaproteobacteria</taxon>
        <taxon>Chromatiales</taxon>
        <taxon>Chromatiaceae</taxon>
        <taxon>Rheinheimera</taxon>
    </lineage>
</organism>
<accession>A0A437R4P2</accession>
<dbReference type="AlphaFoldDB" id="A0A437R4P2"/>
<evidence type="ECO:0000259" key="4">
    <source>
        <dbReference type="PROSITE" id="PS50006"/>
    </source>
</evidence>
<dbReference type="InterPro" id="IPR008984">
    <property type="entry name" value="SMAD_FHA_dom_sf"/>
</dbReference>
<dbReference type="SMART" id="SM00240">
    <property type="entry name" value="FHA"/>
    <property type="match status" value="1"/>
</dbReference>
<feature type="domain" description="FHA" evidence="4">
    <location>
        <begin position="29"/>
        <end position="78"/>
    </location>
</feature>
<dbReference type="Gene3D" id="3.30.450.40">
    <property type="match status" value="1"/>
</dbReference>
<dbReference type="SUPFAM" id="SSF49879">
    <property type="entry name" value="SMAD/FHA domain"/>
    <property type="match status" value="1"/>
</dbReference>
<comment type="cofactor">
    <cofactor evidence="1">
        <name>Mg(2+)</name>
        <dbReference type="ChEBI" id="CHEBI:18420"/>
    </cofactor>
</comment>
<dbReference type="NCBIfam" id="TIGR00254">
    <property type="entry name" value="GGDEF"/>
    <property type="match status" value="1"/>
</dbReference>
<dbReference type="InterPro" id="IPR043128">
    <property type="entry name" value="Rev_trsase/Diguanyl_cyclase"/>
</dbReference>
<dbReference type="InterPro" id="IPR000160">
    <property type="entry name" value="GGDEF_dom"/>
</dbReference>
<dbReference type="InterPro" id="IPR050469">
    <property type="entry name" value="Diguanylate_Cyclase"/>
</dbReference>
<dbReference type="InterPro" id="IPR003018">
    <property type="entry name" value="GAF"/>
</dbReference>
<sequence>MSEPLVLELFWSETGEQKSVRLELDQQPLTIGRAPGNQLVLEDASVSRQHAEIVLTPQGVMIKDTGSRFGTLLDQQLLIPGKAMLLAKTVELQFGTQKVQLKLQHEDLQEQEFAIWALHELQQKFENIQQQSLLALHQVSQDPTSLVLHQQQLQQHFQQVLQQADTWSAQNTLLQQLNTLLNQTQGHQALLQQAMPLIANVLGAERGFVLMFEPREQRFQSYAVYQYEAISKPELTEQTEFSLLLARHSYQQRALLVIDQTEQLSTFRLATKAVPAGCCSLLVVPLIYGDEVLAVLYLDHQTQHGAFSTVQQTFLQTLQQQLALALKSAISLSRALTDDLTGVYSRNMMEEQITLAMDQAKRYGHPCSLLFLDIDNFKQINDQHGHLVGDEVLKRIGRLLQDVARNSDVVGRLGGEEFVLLVTGTALEGATVYAERIRQDIAKLQLKAGTTAVKVTASIGVACYHLPLHNLAYRFIECADQAMYQAKHLGKNRVCVYQPNHSPQQDTALDLLRFSLQR</sequence>
<dbReference type="GO" id="GO:0005886">
    <property type="term" value="C:plasma membrane"/>
    <property type="evidence" value="ECO:0007669"/>
    <property type="project" value="TreeGrafter"/>
</dbReference>
<proteinExistence type="predicted"/>
<comment type="caution">
    <text evidence="6">The sequence shown here is derived from an EMBL/GenBank/DDBJ whole genome shotgun (WGS) entry which is preliminary data.</text>
</comment>
<dbReference type="InterPro" id="IPR000253">
    <property type="entry name" value="FHA_dom"/>
</dbReference>
<dbReference type="GO" id="GO:1902201">
    <property type="term" value="P:negative regulation of bacterial-type flagellum-dependent cell motility"/>
    <property type="evidence" value="ECO:0007669"/>
    <property type="project" value="TreeGrafter"/>
</dbReference>
<dbReference type="SMART" id="SM00267">
    <property type="entry name" value="GGDEF"/>
    <property type="match status" value="1"/>
</dbReference>
<dbReference type="OrthoDB" id="5800589at2"/>
<evidence type="ECO:0000256" key="3">
    <source>
        <dbReference type="ARBA" id="ARBA00034247"/>
    </source>
</evidence>
<dbReference type="GO" id="GO:0052621">
    <property type="term" value="F:diguanylate cyclase activity"/>
    <property type="evidence" value="ECO:0007669"/>
    <property type="project" value="UniProtKB-EC"/>
</dbReference>
<dbReference type="CDD" id="cd01949">
    <property type="entry name" value="GGDEF"/>
    <property type="match status" value="1"/>
</dbReference>
<dbReference type="InterPro" id="IPR029787">
    <property type="entry name" value="Nucleotide_cyclase"/>
</dbReference>
<comment type="catalytic activity">
    <reaction evidence="3">
        <text>2 GTP = 3',3'-c-di-GMP + 2 diphosphate</text>
        <dbReference type="Rhea" id="RHEA:24898"/>
        <dbReference type="ChEBI" id="CHEBI:33019"/>
        <dbReference type="ChEBI" id="CHEBI:37565"/>
        <dbReference type="ChEBI" id="CHEBI:58805"/>
        <dbReference type="EC" id="2.7.7.65"/>
    </reaction>
</comment>
<reference evidence="6 7" key="1">
    <citation type="submission" date="2019-01" db="EMBL/GenBank/DDBJ databases">
        <authorList>
            <person name="Chen W.-M."/>
        </authorList>
    </citation>
    <scope>NUCLEOTIDE SEQUENCE [LARGE SCALE GENOMIC DNA]</scope>
    <source>
        <strain evidence="6 7">KYPC3</strain>
    </source>
</reference>
<evidence type="ECO:0000256" key="2">
    <source>
        <dbReference type="ARBA" id="ARBA00012528"/>
    </source>
</evidence>
<dbReference type="SMART" id="SM00065">
    <property type="entry name" value="GAF"/>
    <property type="match status" value="1"/>
</dbReference>
<keyword evidence="7" id="KW-1185">Reference proteome</keyword>
<dbReference type="PROSITE" id="PS50887">
    <property type="entry name" value="GGDEF"/>
    <property type="match status" value="1"/>
</dbReference>
<gene>
    <name evidence="6" type="ORF">EOE67_00685</name>
</gene>
<name>A0A437R4P2_9GAMM</name>
<dbReference type="PANTHER" id="PTHR45138">
    <property type="entry name" value="REGULATORY COMPONENTS OF SENSORY TRANSDUCTION SYSTEM"/>
    <property type="match status" value="1"/>
</dbReference>
<dbReference type="Pfam" id="PF00498">
    <property type="entry name" value="FHA"/>
    <property type="match status" value="1"/>
</dbReference>
<dbReference type="FunFam" id="3.30.70.270:FF:000001">
    <property type="entry name" value="Diguanylate cyclase domain protein"/>
    <property type="match status" value="1"/>
</dbReference>
<evidence type="ECO:0000313" key="7">
    <source>
        <dbReference type="Proteomes" id="UP000283077"/>
    </source>
</evidence>
<dbReference type="Pfam" id="PF01590">
    <property type="entry name" value="GAF"/>
    <property type="match status" value="1"/>
</dbReference>
<dbReference type="Pfam" id="PF00990">
    <property type="entry name" value="GGDEF"/>
    <property type="match status" value="1"/>
</dbReference>
<dbReference type="RefSeq" id="WP_127697140.1">
    <property type="nucleotide sequence ID" value="NZ_SACS01000001.1"/>
</dbReference>
<dbReference type="Proteomes" id="UP000283077">
    <property type="component" value="Unassembled WGS sequence"/>
</dbReference>
<dbReference type="GO" id="GO:0043709">
    <property type="term" value="P:cell adhesion involved in single-species biofilm formation"/>
    <property type="evidence" value="ECO:0007669"/>
    <property type="project" value="TreeGrafter"/>
</dbReference>
<dbReference type="SUPFAM" id="SSF55073">
    <property type="entry name" value="Nucleotide cyclase"/>
    <property type="match status" value="1"/>
</dbReference>
<evidence type="ECO:0000256" key="1">
    <source>
        <dbReference type="ARBA" id="ARBA00001946"/>
    </source>
</evidence>
<dbReference type="Gene3D" id="2.60.200.20">
    <property type="match status" value="1"/>
</dbReference>
<dbReference type="EC" id="2.7.7.65" evidence="2"/>
<dbReference type="Gene3D" id="3.30.70.270">
    <property type="match status" value="1"/>
</dbReference>
<feature type="domain" description="GGDEF" evidence="5">
    <location>
        <begin position="365"/>
        <end position="499"/>
    </location>
</feature>
<dbReference type="InterPro" id="IPR029016">
    <property type="entry name" value="GAF-like_dom_sf"/>
</dbReference>
<protein>
    <recommendedName>
        <fullName evidence="2">diguanylate cyclase</fullName>
        <ecNumber evidence="2">2.7.7.65</ecNumber>
    </recommendedName>
</protein>
<dbReference type="EMBL" id="SACS01000001">
    <property type="protein sequence ID" value="RVU41748.1"/>
    <property type="molecule type" value="Genomic_DNA"/>
</dbReference>
<dbReference type="CDD" id="cd00060">
    <property type="entry name" value="FHA"/>
    <property type="match status" value="1"/>
</dbReference>
<dbReference type="PANTHER" id="PTHR45138:SF9">
    <property type="entry name" value="DIGUANYLATE CYCLASE DGCM-RELATED"/>
    <property type="match status" value="1"/>
</dbReference>
<evidence type="ECO:0000259" key="5">
    <source>
        <dbReference type="PROSITE" id="PS50887"/>
    </source>
</evidence>
<evidence type="ECO:0000313" key="6">
    <source>
        <dbReference type="EMBL" id="RVU41748.1"/>
    </source>
</evidence>
<dbReference type="SUPFAM" id="SSF55781">
    <property type="entry name" value="GAF domain-like"/>
    <property type="match status" value="1"/>
</dbReference>
<dbReference type="PROSITE" id="PS50006">
    <property type="entry name" value="FHA_DOMAIN"/>
    <property type="match status" value="1"/>
</dbReference>